<dbReference type="Proteomes" id="UP000320582">
    <property type="component" value="Unassembled WGS sequence"/>
</dbReference>
<dbReference type="AlphaFoldDB" id="A0A543KH88"/>
<proteinExistence type="inferred from homology"/>
<comment type="caution">
    <text evidence="4">The sequence shown here is derived from an EMBL/GenBank/DDBJ whole genome shotgun (WGS) entry which is preliminary data.</text>
</comment>
<dbReference type="Gene3D" id="3.40.1640.10">
    <property type="entry name" value="PSTPO5379-like"/>
    <property type="match status" value="1"/>
</dbReference>
<organism evidence="4 5">
    <name type="scientific">Roseinatronobacter monicus</name>
    <dbReference type="NCBI Taxonomy" id="393481"/>
    <lineage>
        <taxon>Bacteria</taxon>
        <taxon>Pseudomonadati</taxon>
        <taxon>Pseudomonadota</taxon>
        <taxon>Alphaproteobacteria</taxon>
        <taxon>Rhodobacterales</taxon>
        <taxon>Paracoccaceae</taxon>
        <taxon>Roseinatronobacter</taxon>
    </lineage>
</organism>
<dbReference type="NCBIfam" id="NF003969">
    <property type="entry name" value="PRK05463.1"/>
    <property type="match status" value="1"/>
</dbReference>
<keyword evidence="5" id="KW-1185">Reference proteome</keyword>
<protein>
    <recommendedName>
        <fullName evidence="3">Putative hydro-lyase BD293_3110</fullName>
        <ecNumber evidence="3">4.2.1.-</ecNumber>
    </recommendedName>
</protein>
<gene>
    <name evidence="4" type="ORF">BD293_3110</name>
</gene>
<dbReference type="PANTHER" id="PTHR32022">
    <property type="entry name" value="D-GLUTAMATE CYCLASE, MITOCHONDRIAL"/>
    <property type="match status" value="1"/>
</dbReference>
<reference evidence="4 5" key="1">
    <citation type="submission" date="2019-06" db="EMBL/GenBank/DDBJ databases">
        <title>Genomic Encyclopedia of Archaeal and Bacterial Type Strains, Phase II (KMG-II): from individual species to whole genera.</title>
        <authorList>
            <person name="Goeker M."/>
        </authorList>
    </citation>
    <scope>NUCLEOTIDE SEQUENCE [LARGE SCALE GENOMIC DNA]</scope>
    <source>
        <strain evidence="4 5">DSM 18423</strain>
    </source>
</reference>
<evidence type="ECO:0000313" key="4">
    <source>
        <dbReference type="EMBL" id="TQM94432.1"/>
    </source>
</evidence>
<dbReference type="EMBL" id="VFPT01000001">
    <property type="protein sequence ID" value="TQM94432.1"/>
    <property type="molecule type" value="Genomic_DNA"/>
</dbReference>
<evidence type="ECO:0000313" key="5">
    <source>
        <dbReference type="Proteomes" id="UP000320582"/>
    </source>
</evidence>
<dbReference type="FunFam" id="3.30.2040.10:FF:000001">
    <property type="entry name" value="D-glutamate cyclase, mitochondrial"/>
    <property type="match status" value="1"/>
</dbReference>
<evidence type="ECO:0000256" key="1">
    <source>
        <dbReference type="ARBA" id="ARBA00007896"/>
    </source>
</evidence>
<dbReference type="OrthoDB" id="149585at2"/>
<evidence type="ECO:0000256" key="2">
    <source>
        <dbReference type="ARBA" id="ARBA00023239"/>
    </source>
</evidence>
<dbReference type="Gene3D" id="3.30.2040.10">
    <property type="entry name" value="PSTPO5379-like domain"/>
    <property type="match status" value="1"/>
</dbReference>
<accession>A0A543KH88</accession>
<dbReference type="InterPro" id="IPR016938">
    <property type="entry name" value="UPF0317"/>
</dbReference>
<dbReference type="PIRSF" id="PIRSF029755">
    <property type="entry name" value="UCP029755"/>
    <property type="match status" value="1"/>
</dbReference>
<dbReference type="InterPro" id="IPR009906">
    <property type="entry name" value="D-Glu_cyclase"/>
</dbReference>
<dbReference type="HAMAP" id="MF_01830">
    <property type="entry name" value="Hydro_lyase"/>
    <property type="match status" value="1"/>
</dbReference>
<sequence length="271" mass="29164">MRLTDQSIASVQSLAELRAAIRSGAFNDHTAGLAPGKLQCNIAILPAAYALDFLRFCLRNPKPCPIVGVGETGDPSLPTLGPDIDIRHDLPRYRLYRDGKFSDEVTDIAAHWRDDMMTVALGCSFTFERALMAAGIPMRHVEQNRTVPMYRTTLPLEGGGVFGGTMVVSMRPLRGGDVPRAVEICARYPLAHGAPVHVGDPAAIGIAALDRPDWGDAVTILPDEVPVFWACGVTSQNTLLSAGIPLVITHAPGHMLISDIDEDAALPIWKP</sequence>
<name>A0A543KH88_9RHOB</name>
<dbReference type="PANTHER" id="PTHR32022:SF10">
    <property type="entry name" value="D-GLUTAMATE CYCLASE, MITOCHONDRIAL"/>
    <property type="match status" value="1"/>
</dbReference>
<dbReference type="GO" id="GO:0016829">
    <property type="term" value="F:lyase activity"/>
    <property type="evidence" value="ECO:0007669"/>
    <property type="project" value="UniProtKB-KW"/>
</dbReference>
<comment type="similarity">
    <text evidence="1 3">Belongs to the D-glutamate cyclase family.</text>
</comment>
<keyword evidence="2 3" id="KW-0456">Lyase</keyword>
<dbReference type="Pfam" id="PF07286">
    <property type="entry name" value="D-Glu_cyclase"/>
    <property type="match status" value="1"/>
</dbReference>
<dbReference type="InterPro" id="IPR038021">
    <property type="entry name" value="Putative_hydro-lyase"/>
</dbReference>
<evidence type="ECO:0000256" key="3">
    <source>
        <dbReference type="HAMAP-Rule" id="MF_01830"/>
    </source>
</evidence>
<dbReference type="EC" id="4.2.1.-" evidence="3"/>
<dbReference type="SUPFAM" id="SSF160920">
    <property type="entry name" value="PSTPO5379-like"/>
    <property type="match status" value="1"/>
</dbReference>